<proteinExistence type="predicted"/>
<dbReference type="AlphaFoldDB" id="A0A0F6U6P6"/>
<organism evidence="1 2">
    <name type="scientific">Microcystis aeruginosa NIES-2549</name>
    <dbReference type="NCBI Taxonomy" id="1641812"/>
    <lineage>
        <taxon>Bacteria</taxon>
        <taxon>Bacillati</taxon>
        <taxon>Cyanobacteriota</taxon>
        <taxon>Cyanophyceae</taxon>
        <taxon>Oscillatoriophycideae</taxon>
        <taxon>Chroococcales</taxon>
        <taxon>Microcystaceae</taxon>
        <taxon>Microcystis</taxon>
    </lineage>
</organism>
<dbReference type="PATRIC" id="fig|1641812.3.peg.3779"/>
<dbReference type="EMBL" id="CP011304">
    <property type="protein sequence ID" value="AKE65991.1"/>
    <property type="molecule type" value="Genomic_DNA"/>
</dbReference>
<dbReference type="HOGENOM" id="CLU_209764_0_0_3"/>
<accession>A0A0F6U6P6</accession>
<dbReference type="Proteomes" id="UP000034103">
    <property type="component" value="Chromosome"/>
</dbReference>
<sequence>MFQSLIGFKINWNALDDLLQSLEGLFQSLIGFKINWNAVKAQPC</sequence>
<name>A0A0F6U6P6_MICAE</name>
<reference evidence="1 2" key="1">
    <citation type="journal article" date="2015" name="Genome Announc.">
        <title>Complete Genome Sequence of Microcystis aeruginosa NIES-2549, a Bloom-Forming Cyanobacterium from Lake Kasumigaura, Japan.</title>
        <authorList>
            <person name="Yamaguchi H."/>
            <person name="Suzuki S."/>
            <person name="Tanabe Y."/>
            <person name="Osana Y."/>
            <person name="Shimura Y."/>
            <person name="Ishida K."/>
            <person name="Kawachi M."/>
        </authorList>
    </citation>
    <scope>NUCLEOTIDE SEQUENCE [LARGE SCALE GENOMIC DNA]</scope>
    <source>
        <strain evidence="1 2">NIES-2549</strain>
    </source>
</reference>
<gene>
    <name evidence="1" type="ORF">MYAER_3655</name>
</gene>
<protein>
    <submittedName>
        <fullName evidence="1">Uncharacterized protein</fullName>
    </submittedName>
</protein>
<evidence type="ECO:0000313" key="1">
    <source>
        <dbReference type="EMBL" id="AKE65991.1"/>
    </source>
</evidence>
<evidence type="ECO:0000313" key="2">
    <source>
        <dbReference type="Proteomes" id="UP000034103"/>
    </source>
</evidence>